<evidence type="ECO:0000256" key="12">
    <source>
        <dbReference type="SAM" id="MobiDB-lite"/>
    </source>
</evidence>
<feature type="compositionally biased region" description="Polar residues" evidence="12">
    <location>
        <begin position="205"/>
        <end position="216"/>
    </location>
</feature>
<evidence type="ECO:0000259" key="13">
    <source>
        <dbReference type="PROSITE" id="PS01124"/>
    </source>
</evidence>
<keyword evidence="8" id="KW-0238">DNA-binding</keyword>
<name>A0AAP3CMJ4_BACVA</name>
<evidence type="ECO:0000256" key="6">
    <source>
        <dbReference type="ARBA" id="ARBA00022833"/>
    </source>
</evidence>
<dbReference type="InterPro" id="IPR016220">
    <property type="entry name" value="Me-P-triester_DNA_alkyl-Trfase"/>
</dbReference>
<dbReference type="GO" id="GO:0008168">
    <property type="term" value="F:methyltransferase activity"/>
    <property type="evidence" value="ECO:0007669"/>
    <property type="project" value="UniProtKB-KW"/>
</dbReference>
<sequence length="216" mass="24893">MIYNWKANPNRTNQQPDSNKLFLPSPVSDEQWQAIVHNDASYDGQFFYAVKTTGIFCRPSCKSRVPKRENIGFFENADQAQAAHFRPCKRCKPTGQRSPDEEWIAFITEYVDRHCDEKLTLDVLALLSHGTPYHLHRTFKKIKGMTPVDYIQHVRIEKAKTLLATFDDPVSEVGKSVGLSNTPYFITLFKRKTGETPEAYRKQQKQNLKETYSNGT</sequence>
<gene>
    <name evidence="14" type="ORF">MOC71_20895</name>
</gene>
<evidence type="ECO:0000313" key="14">
    <source>
        <dbReference type="EMBL" id="MCY8319108.1"/>
    </source>
</evidence>
<keyword evidence="2" id="KW-0489">Methyltransferase</keyword>
<dbReference type="PRINTS" id="PR00032">
    <property type="entry name" value="HTHARAC"/>
</dbReference>
<dbReference type="InterPro" id="IPR004026">
    <property type="entry name" value="Ada_DNA_repair_Zn-bd"/>
</dbReference>
<dbReference type="InterPro" id="IPR018060">
    <property type="entry name" value="HTH_AraC"/>
</dbReference>
<evidence type="ECO:0000256" key="11">
    <source>
        <dbReference type="ARBA" id="ARBA00023204"/>
    </source>
</evidence>
<evidence type="ECO:0000256" key="1">
    <source>
        <dbReference type="ARBA" id="ARBA00001947"/>
    </source>
</evidence>
<dbReference type="GO" id="GO:0043565">
    <property type="term" value="F:sequence-specific DNA binding"/>
    <property type="evidence" value="ECO:0007669"/>
    <property type="project" value="InterPro"/>
</dbReference>
<evidence type="ECO:0000256" key="5">
    <source>
        <dbReference type="ARBA" id="ARBA00022763"/>
    </source>
</evidence>
<comment type="cofactor">
    <cofactor evidence="1">
        <name>Zn(2+)</name>
        <dbReference type="ChEBI" id="CHEBI:29105"/>
    </cofactor>
</comment>
<dbReference type="SUPFAM" id="SSF46689">
    <property type="entry name" value="Homeodomain-like"/>
    <property type="match status" value="2"/>
</dbReference>
<keyword evidence="5" id="KW-0227">DNA damage</keyword>
<feature type="region of interest" description="Disordered" evidence="12">
    <location>
        <begin position="197"/>
        <end position="216"/>
    </location>
</feature>
<dbReference type="GO" id="GO:0008270">
    <property type="term" value="F:zinc ion binding"/>
    <property type="evidence" value="ECO:0007669"/>
    <property type="project" value="InterPro"/>
</dbReference>
<evidence type="ECO:0000313" key="15">
    <source>
        <dbReference type="Proteomes" id="UP001067121"/>
    </source>
</evidence>
<dbReference type="Gene3D" id="3.40.10.10">
    <property type="entry name" value="DNA Methylphosphotriester Repair Domain"/>
    <property type="match status" value="1"/>
</dbReference>
<evidence type="ECO:0000256" key="3">
    <source>
        <dbReference type="ARBA" id="ARBA00022679"/>
    </source>
</evidence>
<dbReference type="GO" id="GO:0003700">
    <property type="term" value="F:DNA-binding transcription factor activity"/>
    <property type="evidence" value="ECO:0007669"/>
    <property type="project" value="InterPro"/>
</dbReference>
<feature type="domain" description="HTH araC/xylS-type" evidence="13">
    <location>
        <begin position="105"/>
        <end position="203"/>
    </location>
</feature>
<evidence type="ECO:0000256" key="8">
    <source>
        <dbReference type="ARBA" id="ARBA00023125"/>
    </source>
</evidence>
<keyword evidence="9" id="KW-0010">Activator</keyword>
<dbReference type="SUPFAM" id="SSF57884">
    <property type="entry name" value="Ada DNA repair protein, N-terminal domain (N-Ada 10)"/>
    <property type="match status" value="1"/>
</dbReference>
<protein>
    <submittedName>
        <fullName evidence="14">Bifunctional transcriptional activator/DNA repair enzyme AdaA</fullName>
    </submittedName>
</protein>
<dbReference type="PIRSF" id="PIRSF000408">
    <property type="entry name" value="Alkyltransferas_AdaA"/>
    <property type="match status" value="1"/>
</dbReference>
<proteinExistence type="predicted"/>
<dbReference type="GO" id="GO:0032259">
    <property type="term" value="P:methylation"/>
    <property type="evidence" value="ECO:0007669"/>
    <property type="project" value="UniProtKB-KW"/>
</dbReference>
<dbReference type="Proteomes" id="UP001067121">
    <property type="component" value="Unassembled WGS sequence"/>
</dbReference>
<dbReference type="EMBL" id="JALAOH010000114">
    <property type="protein sequence ID" value="MCY8319108.1"/>
    <property type="molecule type" value="Genomic_DNA"/>
</dbReference>
<keyword evidence="11" id="KW-0234">DNA repair</keyword>
<keyword evidence="6" id="KW-0862">Zinc</keyword>
<keyword evidence="10" id="KW-0804">Transcription</keyword>
<dbReference type="GO" id="GO:0006307">
    <property type="term" value="P:DNA alkylation repair"/>
    <property type="evidence" value="ECO:0007669"/>
    <property type="project" value="UniProtKB-ARBA"/>
</dbReference>
<dbReference type="Pfam" id="PF12833">
    <property type="entry name" value="HTH_18"/>
    <property type="match status" value="1"/>
</dbReference>
<evidence type="ECO:0000256" key="7">
    <source>
        <dbReference type="ARBA" id="ARBA00023015"/>
    </source>
</evidence>
<dbReference type="Gene3D" id="1.10.10.60">
    <property type="entry name" value="Homeodomain-like"/>
    <property type="match status" value="2"/>
</dbReference>
<accession>A0AAP3CMJ4</accession>
<dbReference type="FunFam" id="3.40.10.10:FF:000001">
    <property type="entry name" value="DNA-3-methyladenine glycosylase 2"/>
    <property type="match status" value="1"/>
</dbReference>
<evidence type="ECO:0000256" key="4">
    <source>
        <dbReference type="ARBA" id="ARBA00022723"/>
    </source>
</evidence>
<dbReference type="Pfam" id="PF02805">
    <property type="entry name" value="Ada_Zn_binding"/>
    <property type="match status" value="1"/>
</dbReference>
<organism evidence="14 15">
    <name type="scientific">Bacillus vallismortis</name>
    <dbReference type="NCBI Taxonomy" id="72361"/>
    <lineage>
        <taxon>Bacteria</taxon>
        <taxon>Bacillati</taxon>
        <taxon>Bacillota</taxon>
        <taxon>Bacilli</taxon>
        <taxon>Bacillales</taxon>
        <taxon>Bacillaceae</taxon>
        <taxon>Bacillus</taxon>
    </lineage>
</organism>
<keyword evidence="7" id="KW-0805">Transcription regulation</keyword>
<dbReference type="InterPro" id="IPR035451">
    <property type="entry name" value="Ada-like_dom_sf"/>
</dbReference>
<dbReference type="PANTHER" id="PTHR43280:SF28">
    <property type="entry name" value="HTH-TYPE TRANSCRIPTIONAL ACTIVATOR RHAS"/>
    <property type="match status" value="1"/>
</dbReference>
<evidence type="ECO:0000256" key="9">
    <source>
        <dbReference type="ARBA" id="ARBA00023159"/>
    </source>
</evidence>
<comment type="caution">
    <text evidence="14">The sequence shown here is derived from an EMBL/GenBank/DDBJ whole genome shotgun (WGS) entry which is preliminary data.</text>
</comment>
<reference evidence="14" key="1">
    <citation type="submission" date="2022-02" db="EMBL/GenBank/DDBJ databases">
        <title>Crop Bioprotection Bacillus Genome Sequencing.</title>
        <authorList>
            <person name="Dunlap C."/>
        </authorList>
    </citation>
    <scope>NUCLEOTIDE SEQUENCE</scope>
    <source>
        <strain evidence="14">98-1</strain>
    </source>
</reference>
<dbReference type="RefSeq" id="WP_268544961.1">
    <property type="nucleotide sequence ID" value="NZ_JALAOH010000114.1"/>
</dbReference>
<dbReference type="InterPro" id="IPR020449">
    <property type="entry name" value="Tscrpt_reg_AraC-type_HTH"/>
</dbReference>
<evidence type="ECO:0000256" key="2">
    <source>
        <dbReference type="ARBA" id="ARBA00022603"/>
    </source>
</evidence>
<dbReference type="PROSITE" id="PS01124">
    <property type="entry name" value="HTH_ARAC_FAMILY_2"/>
    <property type="match status" value="1"/>
</dbReference>
<dbReference type="InterPro" id="IPR009057">
    <property type="entry name" value="Homeodomain-like_sf"/>
</dbReference>
<dbReference type="AlphaFoldDB" id="A0AAP3CMJ4"/>
<keyword evidence="4" id="KW-0479">Metal-binding</keyword>
<keyword evidence="3" id="KW-0808">Transferase</keyword>
<evidence type="ECO:0000256" key="10">
    <source>
        <dbReference type="ARBA" id="ARBA00023163"/>
    </source>
</evidence>
<dbReference type="PANTHER" id="PTHR43280">
    <property type="entry name" value="ARAC-FAMILY TRANSCRIPTIONAL REGULATOR"/>
    <property type="match status" value="1"/>
</dbReference>
<dbReference type="SMART" id="SM00342">
    <property type="entry name" value="HTH_ARAC"/>
    <property type="match status" value="1"/>
</dbReference>